<keyword evidence="2" id="KW-1185">Reference proteome</keyword>
<evidence type="ECO:0000313" key="2">
    <source>
        <dbReference type="Proteomes" id="UP000807504"/>
    </source>
</evidence>
<protein>
    <submittedName>
        <fullName evidence="1">Uncharacterized protein</fullName>
    </submittedName>
</protein>
<organism evidence="1 2">
    <name type="scientific">Argiope bruennichi</name>
    <name type="common">Wasp spider</name>
    <name type="synonym">Aranea bruennichi</name>
    <dbReference type="NCBI Taxonomy" id="94029"/>
    <lineage>
        <taxon>Eukaryota</taxon>
        <taxon>Metazoa</taxon>
        <taxon>Ecdysozoa</taxon>
        <taxon>Arthropoda</taxon>
        <taxon>Chelicerata</taxon>
        <taxon>Arachnida</taxon>
        <taxon>Araneae</taxon>
        <taxon>Araneomorphae</taxon>
        <taxon>Entelegynae</taxon>
        <taxon>Araneoidea</taxon>
        <taxon>Araneidae</taxon>
        <taxon>Argiope</taxon>
    </lineage>
</organism>
<reference evidence="1" key="1">
    <citation type="journal article" date="2020" name="bioRxiv">
        <title>Chromosome-level reference genome of the European wasp spider Argiope bruennichi: a resource for studies on range expansion and evolutionary adaptation.</title>
        <authorList>
            <person name="Sheffer M.M."/>
            <person name="Hoppe A."/>
            <person name="Krehenwinkel H."/>
            <person name="Uhl G."/>
            <person name="Kuss A.W."/>
            <person name="Jensen L."/>
            <person name="Jensen C."/>
            <person name="Gillespie R.G."/>
            <person name="Hoff K.J."/>
            <person name="Prost S."/>
        </authorList>
    </citation>
    <scope>NUCLEOTIDE SEQUENCE</scope>
</reference>
<sequence>METAPIQTSQGSWTITATILLTAIRFNLQLASKLTFPMEATLTNITATMFTNAQKLTKAARTIVDLMAIHIPALFQAKESIVPAAKYRMTTNCTTITHIK</sequence>
<proteinExistence type="predicted"/>
<gene>
    <name evidence="1" type="ORF">HNY73_013590</name>
</gene>
<comment type="caution">
    <text evidence="1">The sequence shown here is derived from an EMBL/GenBank/DDBJ whole genome shotgun (WGS) entry which is preliminary data.</text>
</comment>
<dbReference type="EMBL" id="JABXBU010001863">
    <property type="protein sequence ID" value="KAF8783428.1"/>
    <property type="molecule type" value="Genomic_DNA"/>
</dbReference>
<reference evidence="1" key="2">
    <citation type="submission" date="2020-06" db="EMBL/GenBank/DDBJ databases">
        <authorList>
            <person name="Sheffer M."/>
        </authorList>
    </citation>
    <scope>NUCLEOTIDE SEQUENCE</scope>
</reference>
<dbReference type="Proteomes" id="UP000807504">
    <property type="component" value="Unassembled WGS sequence"/>
</dbReference>
<accession>A0A8T0F3D6</accession>
<name>A0A8T0F3D6_ARGBR</name>
<evidence type="ECO:0000313" key="1">
    <source>
        <dbReference type="EMBL" id="KAF8783428.1"/>
    </source>
</evidence>
<dbReference type="AlphaFoldDB" id="A0A8T0F3D6"/>